<keyword evidence="5" id="KW-1185">Reference proteome</keyword>
<comment type="caution">
    <text evidence="3">The sequence shown here is derived from an EMBL/GenBank/DDBJ whole genome shotgun (WGS) entry which is preliminary data.</text>
</comment>
<dbReference type="PROSITE" id="PS51450">
    <property type="entry name" value="LRR"/>
    <property type="match status" value="6"/>
</dbReference>
<dbReference type="InterPro" id="IPR003591">
    <property type="entry name" value="Leu-rich_rpt_typical-subtyp"/>
</dbReference>
<dbReference type="EMBL" id="CATOUU010000564">
    <property type="protein sequence ID" value="CAI9934211.1"/>
    <property type="molecule type" value="Genomic_DNA"/>
</dbReference>
<accession>A0AA86TZC8</accession>
<evidence type="ECO:0000256" key="2">
    <source>
        <dbReference type="ARBA" id="ARBA00022737"/>
    </source>
</evidence>
<keyword evidence="2" id="KW-0677">Repeat</keyword>
<dbReference type="SMART" id="SM00369">
    <property type="entry name" value="LRR_TYP"/>
    <property type="match status" value="8"/>
</dbReference>
<dbReference type="PANTHER" id="PTHR46652">
    <property type="entry name" value="LEUCINE-RICH REPEAT AND IQ DOMAIN-CONTAINING PROTEIN 1-RELATED"/>
    <property type="match status" value="1"/>
</dbReference>
<gene>
    <name evidence="3" type="ORF">HINF_LOCUS21856</name>
    <name evidence="4" type="ORF">HINF_LOCUS27954</name>
</gene>
<evidence type="ECO:0008006" key="6">
    <source>
        <dbReference type="Google" id="ProtNLM"/>
    </source>
</evidence>
<organism evidence="3">
    <name type="scientific">Hexamita inflata</name>
    <dbReference type="NCBI Taxonomy" id="28002"/>
    <lineage>
        <taxon>Eukaryota</taxon>
        <taxon>Metamonada</taxon>
        <taxon>Diplomonadida</taxon>
        <taxon>Hexamitidae</taxon>
        <taxon>Hexamitinae</taxon>
        <taxon>Hexamita</taxon>
    </lineage>
</organism>
<proteinExistence type="predicted"/>
<evidence type="ECO:0000313" key="4">
    <source>
        <dbReference type="EMBL" id="CAL6020999.1"/>
    </source>
</evidence>
<dbReference type="SUPFAM" id="SSF52058">
    <property type="entry name" value="L domain-like"/>
    <property type="match status" value="2"/>
</dbReference>
<dbReference type="InterPro" id="IPR032675">
    <property type="entry name" value="LRR_dom_sf"/>
</dbReference>
<dbReference type="InterPro" id="IPR050836">
    <property type="entry name" value="SDS22/Internalin_LRR"/>
</dbReference>
<name>A0AA86TZC8_9EUKA</name>
<dbReference type="AlphaFoldDB" id="A0AA86TZC8"/>
<evidence type="ECO:0000256" key="1">
    <source>
        <dbReference type="ARBA" id="ARBA00022614"/>
    </source>
</evidence>
<dbReference type="SMART" id="SM00365">
    <property type="entry name" value="LRR_SD22"/>
    <property type="match status" value="9"/>
</dbReference>
<dbReference type="PANTHER" id="PTHR46652:SF3">
    <property type="entry name" value="LEUCINE-RICH REPEAT-CONTAINING PROTEIN 9"/>
    <property type="match status" value="1"/>
</dbReference>
<reference evidence="4 5" key="2">
    <citation type="submission" date="2024-07" db="EMBL/GenBank/DDBJ databases">
        <authorList>
            <person name="Akdeniz Z."/>
        </authorList>
    </citation>
    <scope>NUCLEOTIDE SEQUENCE [LARGE SCALE GENOMIC DNA]</scope>
</reference>
<dbReference type="InterPro" id="IPR001611">
    <property type="entry name" value="Leu-rich_rpt"/>
</dbReference>
<sequence>MEEQIINNEKFYCVRSDTNLADKQIGYIDNLKINQLYYPNISQIPVHITKLIACGCCLQEISSVRLMSNLSYLDISNNFIKSISDLQYLQNLQYLNMTNNKIIFSQPLSVLSKLQQLFLASNMIHDFDALATNQNFNISWICHQNIAQIRNFMDYLGPSSTIEQATALMNNTISKRDQSPYYDPIILKYAPQVINNTLVIHNDQELRCIQFTDLLNIETLFVFECYNLRFERVPLKIKILANNMCCIQNTNGLENMKSVVELSLRGNRISEIGVLSKMNLLQKLDIAQNNLQSIQGIEQLVNLTDVDFSENTITEINYLKFMKQLKSVNLSKNKIIFAEDLGSLTNLIILNVSNNNLKGINYVKRMTKLEQFDASFNQISDINMIKDLTKLVDLRLDGNMIESFSAIDTLPNQKASWYTSEQNVHESDKTRMIVKECLKFPIGTNFRFSDNADFKQFGFIDTFKSQELTITNCPNISFENCPRIPIKLKINKCGLQTITGIFQMQQIVELDLGFNNIRYINELENLINLQILNLQNNDIYRINSLGNLKQLKYVNLTNNKVIFSKPLNQMKGQLLIDNNLVTDNVTLNNQNVPQIDDYQNFLGPNSTENQVQELAKNNYYNVEMYFKFINSIVNNALHRLIDCEQCTINLERLKSFQFWIYERNEHTHFEYSKLSKREISVQKCIEISKNGCQWNINQLYRCSVNQDSELNNFAHNQQLQTHKYCWYREHEAALIFKSERQLDSFN</sequence>
<dbReference type="Gene3D" id="3.80.10.10">
    <property type="entry name" value="Ribonuclease Inhibitor"/>
    <property type="match status" value="4"/>
</dbReference>
<keyword evidence="1" id="KW-0433">Leucine-rich repeat</keyword>
<evidence type="ECO:0000313" key="3">
    <source>
        <dbReference type="EMBL" id="CAI9934211.1"/>
    </source>
</evidence>
<dbReference type="EMBL" id="CAXDID020000088">
    <property type="protein sequence ID" value="CAL6020999.1"/>
    <property type="molecule type" value="Genomic_DNA"/>
</dbReference>
<protein>
    <recommendedName>
        <fullName evidence="6">Leucine rich repeat protein</fullName>
    </recommendedName>
</protein>
<reference evidence="3" key="1">
    <citation type="submission" date="2023-06" db="EMBL/GenBank/DDBJ databases">
        <authorList>
            <person name="Kurt Z."/>
        </authorList>
    </citation>
    <scope>NUCLEOTIDE SEQUENCE</scope>
</reference>
<dbReference type="Proteomes" id="UP001642409">
    <property type="component" value="Unassembled WGS sequence"/>
</dbReference>
<evidence type="ECO:0000313" key="5">
    <source>
        <dbReference type="Proteomes" id="UP001642409"/>
    </source>
</evidence>